<gene>
    <name evidence="3" type="ORF">BKA03_001302</name>
</gene>
<feature type="transmembrane region" description="Helical" evidence="2">
    <location>
        <begin position="32"/>
        <end position="53"/>
    </location>
</feature>
<dbReference type="Pfam" id="PF13829">
    <property type="entry name" value="DUF4191"/>
    <property type="match status" value="1"/>
</dbReference>
<organism evidence="3 4">
    <name type="scientific">Demequina lutea</name>
    <dbReference type="NCBI Taxonomy" id="431489"/>
    <lineage>
        <taxon>Bacteria</taxon>
        <taxon>Bacillati</taxon>
        <taxon>Actinomycetota</taxon>
        <taxon>Actinomycetes</taxon>
        <taxon>Micrococcales</taxon>
        <taxon>Demequinaceae</taxon>
        <taxon>Demequina</taxon>
    </lineage>
</organism>
<keyword evidence="2" id="KW-0472">Membrane</keyword>
<keyword evidence="4" id="KW-1185">Reference proteome</keyword>
<dbReference type="AlphaFoldDB" id="A0A7Y9ZBM0"/>
<feature type="transmembrane region" description="Helical" evidence="2">
    <location>
        <begin position="59"/>
        <end position="77"/>
    </location>
</feature>
<proteinExistence type="predicted"/>
<keyword evidence="2" id="KW-1133">Transmembrane helix</keyword>
<dbReference type="EMBL" id="JACBZO010000001">
    <property type="protein sequence ID" value="NYI41183.1"/>
    <property type="molecule type" value="Genomic_DNA"/>
</dbReference>
<accession>A0A7Y9ZBM0</accession>
<comment type="caution">
    <text evidence="3">The sequence shown here is derived from an EMBL/GenBank/DDBJ whole genome shotgun (WGS) entry which is preliminary data.</text>
</comment>
<name>A0A7Y9ZBM0_9MICO</name>
<dbReference type="Proteomes" id="UP000547973">
    <property type="component" value="Unassembled WGS sequence"/>
</dbReference>
<protein>
    <recommendedName>
        <fullName evidence="5">DUF4191 domain-containing protein</fullName>
    </recommendedName>
</protein>
<reference evidence="3 4" key="1">
    <citation type="submission" date="2020-07" db="EMBL/GenBank/DDBJ databases">
        <title>Sequencing the genomes of 1000 actinobacteria strains.</title>
        <authorList>
            <person name="Klenk H.-P."/>
        </authorList>
    </citation>
    <scope>NUCLEOTIDE SEQUENCE [LARGE SCALE GENOMIC DNA]</scope>
    <source>
        <strain evidence="3 4">DSM 19970</strain>
    </source>
</reference>
<evidence type="ECO:0000256" key="2">
    <source>
        <dbReference type="SAM" id="Phobius"/>
    </source>
</evidence>
<dbReference type="RefSeq" id="WP_062074993.1">
    <property type="nucleotide sequence ID" value="NZ_BBRC01000005.1"/>
</dbReference>
<sequence>MATPPPAPKQRWYKTLWQAYTVTARTDKKLPWILGALLLVPLGTGIVLAVISTGLGTKIYAPLTGLMTGVVLALFVLTRRFEKQMYAQMDGTLGGSLAVAQSLRRGWQFADEPVAVDAKSKAVVFQGIGDGGIVLLAEGGRAAKRTVDNTTSRLHKLAPGVPVTPIYVGNGENEVPLKRLNKAIKATKTKSFGWGLRKGLSAGDQQTVRARLRALGGPQIPIPKGIDPNRARADRKGLRGR</sequence>
<evidence type="ECO:0008006" key="5">
    <source>
        <dbReference type="Google" id="ProtNLM"/>
    </source>
</evidence>
<feature type="compositionally biased region" description="Basic and acidic residues" evidence="1">
    <location>
        <begin position="227"/>
        <end position="241"/>
    </location>
</feature>
<dbReference type="InterPro" id="IPR025445">
    <property type="entry name" value="DUF4191"/>
</dbReference>
<evidence type="ECO:0000313" key="4">
    <source>
        <dbReference type="Proteomes" id="UP000547973"/>
    </source>
</evidence>
<keyword evidence="2" id="KW-0812">Transmembrane</keyword>
<evidence type="ECO:0000256" key="1">
    <source>
        <dbReference type="SAM" id="MobiDB-lite"/>
    </source>
</evidence>
<evidence type="ECO:0000313" key="3">
    <source>
        <dbReference type="EMBL" id="NYI41183.1"/>
    </source>
</evidence>
<feature type="region of interest" description="Disordered" evidence="1">
    <location>
        <begin position="219"/>
        <end position="241"/>
    </location>
</feature>